<reference evidence="3" key="1">
    <citation type="journal article" date="2018" name="DNA Res.">
        <title>Multiple hybrid de novo genome assembly of finger millet, an orphan allotetraploid crop.</title>
        <authorList>
            <person name="Hatakeyama M."/>
            <person name="Aluri S."/>
            <person name="Balachadran M.T."/>
            <person name="Sivarajan S.R."/>
            <person name="Patrignani A."/>
            <person name="Gruter S."/>
            <person name="Poveda L."/>
            <person name="Shimizu-Inatsugi R."/>
            <person name="Baeten J."/>
            <person name="Francoijs K.J."/>
            <person name="Nataraja K.N."/>
            <person name="Reddy Y.A.N."/>
            <person name="Phadnis S."/>
            <person name="Ravikumar R.L."/>
            <person name="Schlapbach R."/>
            <person name="Sreeman S.M."/>
            <person name="Shimizu K.K."/>
        </authorList>
    </citation>
    <scope>NUCLEOTIDE SEQUENCE</scope>
</reference>
<evidence type="ECO:0008006" key="5">
    <source>
        <dbReference type="Google" id="ProtNLM"/>
    </source>
</evidence>
<proteinExistence type="predicted"/>
<evidence type="ECO:0000313" key="4">
    <source>
        <dbReference type="Proteomes" id="UP001054889"/>
    </source>
</evidence>
<dbReference type="InterPro" id="IPR036047">
    <property type="entry name" value="F-box-like_dom_sf"/>
</dbReference>
<gene>
    <name evidence="3" type="primary">ga31208</name>
    <name evidence="3" type="ORF">PR202_ga31208</name>
</gene>
<dbReference type="Pfam" id="PF23635">
    <property type="entry name" value="Beta-prop_AT5G49610-like"/>
    <property type="match status" value="1"/>
</dbReference>
<dbReference type="Pfam" id="PF12937">
    <property type="entry name" value="F-box-like"/>
    <property type="match status" value="1"/>
</dbReference>
<dbReference type="InterPro" id="IPR056594">
    <property type="entry name" value="AT5G49610-like_b-prop"/>
</dbReference>
<feature type="domain" description="F-box protein AT5G49610-like beta-propeller" evidence="2">
    <location>
        <begin position="126"/>
        <end position="397"/>
    </location>
</feature>
<dbReference type="Proteomes" id="UP001054889">
    <property type="component" value="Unassembled WGS sequence"/>
</dbReference>
<dbReference type="PANTHER" id="PTHR33207">
    <property type="entry name" value="F-BOX DOMAIN CONTAINING PROTEIN-RELATED"/>
    <property type="match status" value="1"/>
</dbReference>
<reference evidence="3" key="2">
    <citation type="submission" date="2021-12" db="EMBL/GenBank/DDBJ databases">
        <title>Resequencing data analysis of finger millet.</title>
        <authorList>
            <person name="Hatakeyama M."/>
            <person name="Aluri S."/>
            <person name="Balachadran M.T."/>
            <person name="Sivarajan S.R."/>
            <person name="Poveda L."/>
            <person name="Shimizu-Inatsugi R."/>
            <person name="Schlapbach R."/>
            <person name="Sreeman S.M."/>
            <person name="Shimizu K.K."/>
        </authorList>
    </citation>
    <scope>NUCLEOTIDE SEQUENCE</scope>
</reference>
<comment type="caution">
    <text evidence="3">The sequence shown here is derived from an EMBL/GenBank/DDBJ whole genome shotgun (WGS) entry which is preliminary data.</text>
</comment>
<organism evidence="3 4">
    <name type="scientific">Eleusine coracana subsp. coracana</name>
    <dbReference type="NCBI Taxonomy" id="191504"/>
    <lineage>
        <taxon>Eukaryota</taxon>
        <taxon>Viridiplantae</taxon>
        <taxon>Streptophyta</taxon>
        <taxon>Embryophyta</taxon>
        <taxon>Tracheophyta</taxon>
        <taxon>Spermatophyta</taxon>
        <taxon>Magnoliopsida</taxon>
        <taxon>Liliopsida</taxon>
        <taxon>Poales</taxon>
        <taxon>Poaceae</taxon>
        <taxon>PACMAD clade</taxon>
        <taxon>Chloridoideae</taxon>
        <taxon>Cynodonteae</taxon>
        <taxon>Eleusininae</taxon>
        <taxon>Eleusine</taxon>
    </lineage>
</organism>
<keyword evidence="4" id="KW-1185">Reference proteome</keyword>
<feature type="domain" description="F-box" evidence="1">
    <location>
        <begin position="26"/>
        <end position="67"/>
    </location>
</feature>
<dbReference type="EMBL" id="BQKI01000026">
    <property type="protein sequence ID" value="GJN12886.1"/>
    <property type="molecule type" value="Genomic_DNA"/>
</dbReference>
<protein>
    <recommendedName>
        <fullName evidence="5">F-box domain-containing protein</fullName>
    </recommendedName>
</protein>
<evidence type="ECO:0000259" key="2">
    <source>
        <dbReference type="Pfam" id="PF23635"/>
    </source>
</evidence>
<accession>A0AAV5DR91</accession>
<evidence type="ECO:0000259" key="1">
    <source>
        <dbReference type="Pfam" id="PF12937"/>
    </source>
</evidence>
<dbReference type="InterPro" id="IPR001810">
    <property type="entry name" value="F-box_dom"/>
</dbReference>
<sequence>MASSSQPPPAKRQAPEPTTTIRSLGDDLLCEIFVRLPSLPSLVRAALACRAFHAAVRSSPVFRRRFRALHAPPLLGFFFDYDGTETPSFTPVRRRSDPDHAAALRGADVFLTRVPIRDDAVPGWRIEECRGGCLLLLNSNTQQIAVYNPLSRALDLLPMTPDGISRGRRGKFQLRESFLICSDEAPGSFRVVSFCHDKSRVRAAVYSSNTREWQILPWSMPMPARPAAEKYWLLIGSQVNGCLYWAHSKEAYMVMMDTTTLQFSTIDLPVHLKGKGHLYSAGETKDGKICIVSVVDFVLCVWLRRADADGVAQWMLVDVVLLEEELIQATEGSPDDHGELKVLSILDGIVYLSTFETFIDPTVPCWYLSFCLETKKLEKLFLKKDGGQDHPYVMAWPTCLVGNNGMP</sequence>
<dbReference type="SUPFAM" id="SSF81383">
    <property type="entry name" value="F-box domain"/>
    <property type="match status" value="1"/>
</dbReference>
<dbReference type="Gene3D" id="1.20.1280.50">
    <property type="match status" value="1"/>
</dbReference>
<name>A0AAV5DR91_ELECO</name>
<evidence type="ECO:0000313" key="3">
    <source>
        <dbReference type="EMBL" id="GJN12886.1"/>
    </source>
</evidence>
<dbReference type="AlphaFoldDB" id="A0AAV5DR91"/>